<keyword evidence="1" id="KW-1133">Transmembrane helix</keyword>
<accession>A0A366E2T6</accession>
<evidence type="ECO:0000313" key="2">
    <source>
        <dbReference type="EMBL" id="RBO96632.1"/>
    </source>
</evidence>
<keyword evidence="3" id="KW-1185">Reference proteome</keyword>
<feature type="transmembrane region" description="Helical" evidence="1">
    <location>
        <begin position="240"/>
        <end position="257"/>
    </location>
</feature>
<comment type="caution">
    <text evidence="2">The sequence shown here is derived from an EMBL/GenBank/DDBJ whole genome shotgun (WGS) entry which is preliminary data.</text>
</comment>
<organism evidence="2 3">
    <name type="scientific">Nocardia puris</name>
    <dbReference type="NCBI Taxonomy" id="208602"/>
    <lineage>
        <taxon>Bacteria</taxon>
        <taxon>Bacillati</taxon>
        <taxon>Actinomycetota</taxon>
        <taxon>Actinomycetes</taxon>
        <taxon>Mycobacteriales</taxon>
        <taxon>Nocardiaceae</taxon>
        <taxon>Nocardia</taxon>
    </lineage>
</organism>
<name>A0A366E2T6_9NOCA</name>
<evidence type="ECO:0008006" key="4">
    <source>
        <dbReference type="Google" id="ProtNLM"/>
    </source>
</evidence>
<keyword evidence="1" id="KW-0472">Membrane</keyword>
<protein>
    <recommendedName>
        <fullName evidence="4">DoxX family protein</fullName>
    </recommendedName>
</protein>
<dbReference type="STRING" id="1210090.GCA_001613185_05518"/>
<dbReference type="AlphaFoldDB" id="A0A366E2T6"/>
<gene>
    <name evidence="2" type="ORF">DFR74_101648</name>
</gene>
<feature type="transmembrane region" description="Helical" evidence="1">
    <location>
        <begin position="29"/>
        <end position="52"/>
    </location>
</feature>
<sequence>MAMSATQVLERIDDVDPVEVRPWHPLARIVFRFCFSYFTLFCLVFAQILFVFTGYAARWLPDDAIVWQMRATAPLTEWVGEHIFGVEAVLHMSGSGDQTVFWVLVATVLAVAVLVTAVWSIADRRRPAYPTLAAWFVTGMRLCLGGQMLLYGSVKAVPNQMPYPELTTLLEPYGNLSLMGVLWNQVGVSPAYQVLLGTAEVLGGLLLFLPRTATAGALLSLVSMAQVFVLNMTYDVPVKILSFHLVLLSLIVLAPQAKRLLNFLVLQRVTEPAVQPKLFGSARANRIAAVVQVALGLWVCAGAGYGAWVNWREYGYGAPKPELYGIWDVTEFAVEGTPVPPLTTDEYRWQRLIIDTQLTSYQRMDDTMVPTVTDIDAEARTITVNSAADGVTRVAVFTYDRPDPDRLVLRGEIEGRPVALTLEEFDLDSLPLRGDRFHWVQNAPEN</sequence>
<keyword evidence="1" id="KW-0812">Transmembrane</keyword>
<proteinExistence type="predicted"/>
<feature type="transmembrane region" description="Helical" evidence="1">
    <location>
        <begin position="287"/>
        <end position="308"/>
    </location>
</feature>
<evidence type="ECO:0000256" key="1">
    <source>
        <dbReference type="SAM" id="Phobius"/>
    </source>
</evidence>
<feature type="transmembrane region" description="Helical" evidence="1">
    <location>
        <begin position="216"/>
        <end position="234"/>
    </location>
</feature>
<dbReference type="EMBL" id="QNRE01000001">
    <property type="protein sequence ID" value="RBO96632.1"/>
    <property type="molecule type" value="Genomic_DNA"/>
</dbReference>
<evidence type="ECO:0000313" key="3">
    <source>
        <dbReference type="Proteomes" id="UP000252586"/>
    </source>
</evidence>
<feature type="transmembrane region" description="Helical" evidence="1">
    <location>
        <begin position="191"/>
        <end position="209"/>
    </location>
</feature>
<dbReference type="Proteomes" id="UP000252586">
    <property type="component" value="Unassembled WGS sequence"/>
</dbReference>
<reference evidence="2 3" key="1">
    <citation type="submission" date="2018-06" db="EMBL/GenBank/DDBJ databases">
        <title>Genomic Encyclopedia of Type Strains, Phase IV (KMG-IV): sequencing the most valuable type-strain genomes for metagenomic binning, comparative biology and taxonomic classification.</title>
        <authorList>
            <person name="Goeker M."/>
        </authorList>
    </citation>
    <scope>NUCLEOTIDE SEQUENCE [LARGE SCALE GENOMIC DNA]</scope>
    <source>
        <strain evidence="2 3">DSM 44599</strain>
    </source>
</reference>
<feature type="transmembrane region" description="Helical" evidence="1">
    <location>
        <begin position="100"/>
        <end position="121"/>
    </location>
</feature>
<feature type="transmembrane region" description="Helical" evidence="1">
    <location>
        <begin position="133"/>
        <end position="154"/>
    </location>
</feature>